<evidence type="ECO:0000313" key="11">
    <source>
        <dbReference type="EMBL" id="MBD2529793.1"/>
    </source>
</evidence>
<evidence type="ECO:0000256" key="6">
    <source>
        <dbReference type="ARBA" id="ARBA00022898"/>
    </source>
</evidence>
<dbReference type="Gene3D" id="3.40.50.1100">
    <property type="match status" value="2"/>
</dbReference>
<protein>
    <recommendedName>
        <fullName evidence="3 9">Cysteine synthase</fullName>
        <ecNumber evidence="3 9">2.5.1.47</ecNumber>
    </recommendedName>
</protein>
<dbReference type="PROSITE" id="PS00901">
    <property type="entry name" value="CYS_SYNTHASE"/>
    <property type="match status" value="1"/>
</dbReference>
<evidence type="ECO:0000256" key="2">
    <source>
        <dbReference type="ARBA" id="ARBA00007103"/>
    </source>
</evidence>
<evidence type="ECO:0000259" key="10">
    <source>
        <dbReference type="Pfam" id="PF00291"/>
    </source>
</evidence>
<comment type="caution">
    <text evidence="11">The sequence shown here is derived from an EMBL/GenBank/DDBJ whole genome shotgun (WGS) entry which is preliminary data.</text>
</comment>
<dbReference type="InterPro" id="IPR005856">
    <property type="entry name" value="Cys_synth"/>
</dbReference>
<organism evidence="11 12">
    <name type="scientific">Nostoc flagelliforme FACHB-838</name>
    <dbReference type="NCBI Taxonomy" id="2692904"/>
    <lineage>
        <taxon>Bacteria</taxon>
        <taxon>Bacillati</taxon>
        <taxon>Cyanobacteriota</taxon>
        <taxon>Cyanophyceae</taxon>
        <taxon>Nostocales</taxon>
        <taxon>Nostocaceae</taxon>
        <taxon>Nostoc</taxon>
    </lineage>
</organism>
<dbReference type="InterPro" id="IPR005859">
    <property type="entry name" value="CysK"/>
</dbReference>
<evidence type="ECO:0000256" key="7">
    <source>
        <dbReference type="ARBA" id="ARBA00023192"/>
    </source>
</evidence>
<dbReference type="InterPro" id="IPR001216">
    <property type="entry name" value="P-phosphate_BS"/>
</dbReference>
<dbReference type="GO" id="GO:0004124">
    <property type="term" value="F:cysteine synthase activity"/>
    <property type="evidence" value="ECO:0007669"/>
    <property type="project" value="UniProtKB-EC"/>
</dbReference>
<comment type="catalytic activity">
    <reaction evidence="8 9">
        <text>O-acetyl-L-serine + hydrogen sulfide = L-cysteine + acetate</text>
        <dbReference type="Rhea" id="RHEA:14829"/>
        <dbReference type="ChEBI" id="CHEBI:29919"/>
        <dbReference type="ChEBI" id="CHEBI:30089"/>
        <dbReference type="ChEBI" id="CHEBI:35235"/>
        <dbReference type="ChEBI" id="CHEBI:58340"/>
        <dbReference type="EC" id="2.5.1.47"/>
    </reaction>
</comment>
<evidence type="ECO:0000256" key="3">
    <source>
        <dbReference type="ARBA" id="ARBA00012681"/>
    </source>
</evidence>
<keyword evidence="12" id="KW-1185">Reference proteome</keyword>
<proteinExistence type="inferred from homology"/>
<sequence>MRIAKDITELIGRTPLVQLNKIPQASGAVARIVVKLESMNPASSVKDRIGASMVEAAEEAGLIHPGKTVLVEPTSGNTGIALAMVAAAKGYHLILTMPDTMSQERRSMLKAYGAQLELTPGVEGMRGAIGRAEQILAQTPNAYMLQQFRNAANPKVHAETTAEEIWDDTDGEVDILVAGVGTGGTITGVGEVIKKRKPSFQAIAVEPSSSPVLAGGKSGPHKIQGIGAGFVPAIYRPEVVDEVIQVADEEAIAYSRRLAKEEGLLSGISTGAALYAAIQVAQRPENAGRLIVMIQPSFGERYLSTSLFKNPEENEWLSKV</sequence>
<dbReference type="SUPFAM" id="SSF53686">
    <property type="entry name" value="Tryptophan synthase beta subunit-like PLP-dependent enzymes"/>
    <property type="match status" value="1"/>
</dbReference>
<reference evidence="11 12" key="1">
    <citation type="journal article" date="2020" name="ISME J.">
        <title>Comparative genomics reveals insights into cyanobacterial evolution and habitat adaptation.</title>
        <authorList>
            <person name="Chen M.Y."/>
            <person name="Teng W.K."/>
            <person name="Zhao L."/>
            <person name="Hu C.X."/>
            <person name="Zhou Y.K."/>
            <person name="Han B.P."/>
            <person name="Song L.R."/>
            <person name="Shu W.S."/>
        </authorList>
    </citation>
    <scope>NUCLEOTIDE SEQUENCE [LARGE SCALE GENOMIC DNA]</scope>
    <source>
        <strain evidence="11 12">FACHB-838</strain>
    </source>
</reference>
<dbReference type="NCBIfam" id="TIGR01139">
    <property type="entry name" value="cysK"/>
    <property type="match status" value="1"/>
</dbReference>
<dbReference type="NCBIfam" id="TIGR01136">
    <property type="entry name" value="cysKM"/>
    <property type="match status" value="1"/>
</dbReference>
<dbReference type="CDD" id="cd01561">
    <property type="entry name" value="CBS_like"/>
    <property type="match status" value="1"/>
</dbReference>
<evidence type="ECO:0000313" key="12">
    <source>
        <dbReference type="Proteomes" id="UP000623440"/>
    </source>
</evidence>
<gene>
    <name evidence="11" type="primary">cysK</name>
    <name evidence="11" type="ORF">H6G97_09525</name>
</gene>
<dbReference type="Proteomes" id="UP000623440">
    <property type="component" value="Unassembled WGS sequence"/>
</dbReference>
<keyword evidence="5 9" id="KW-0808">Transferase</keyword>
<dbReference type="InterPro" id="IPR036052">
    <property type="entry name" value="TrpB-like_PALP_sf"/>
</dbReference>
<dbReference type="Pfam" id="PF00291">
    <property type="entry name" value="PALP"/>
    <property type="match status" value="1"/>
</dbReference>
<comment type="cofactor">
    <cofactor evidence="1 9">
        <name>pyridoxal 5'-phosphate</name>
        <dbReference type="ChEBI" id="CHEBI:597326"/>
    </cofactor>
</comment>
<dbReference type="RefSeq" id="WP_190940368.1">
    <property type="nucleotide sequence ID" value="NZ_JACJSI010000013.1"/>
</dbReference>
<dbReference type="InterPro" id="IPR050214">
    <property type="entry name" value="Cys_Synth/Cystath_Beta-Synth"/>
</dbReference>
<comment type="similarity">
    <text evidence="2 9">Belongs to the cysteine synthase/cystathionine beta-synthase family.</text>
</comment>
<keyword evidence="4 9" id="KW-0028">Amino-acid biosynthesis</keyword>
<keyword evidence="7 9" id="KW-0198">Cysteine biosynthesis</keyword>
<dbReference type="PANTHER" id="PTHR10314">
    <property type="entry name" value="CYSTATHIONINE BETA-SYNTHASE"/>
    <property type="match status" value="1"/>
</dbReference>
<keyword evidence="6 9" id="KW-0663">Pyridoxal phosphate</keyword>
<accession>A0ABR8DKI5</accession>
<evidence type="ECO:0000256" key="9">
    <source>
        <dbReference type="RuleBase" id="RU003985"/>
    </source>
</evidence>
<dbReference type="InterPro" id="IPR001926">
    <property type="entry name" value="TrpB-like_PALP"/>
</dbReference>
<dbReference type="EC" id="2.5.1.47" evidence="3 9"/>
<evidence type="ECO:0000256" key="4">
    <source>
        <dbReference type="ARBA" id="ARBA00022605"/>
    </source>
</evidence>
<feature type="domain" description="Tryptophan synthase beta chain-like PALP" evidence="10">
    <location>
        <begin position="7"/>
        <end position="293"/>
    </location>
</feature>
<evidence type="ECO:0000256" key="1">
    <source>
        <dbReference type="ARBA" id="ARBA00001933"/>
    </source>
</evidence>
<name>A0ABR8DKI5_9NOSO</name>
<dbReference type="EMBL" id="JACJSI010000013">
    <property type="protein sequence ID" value="MBD2529793.1"/>
    <property type="molecule type" value="Genomic_DNA"/>
</dbReference>
<evidence type="ECO:0000256" key="5">
    <source>
        <dbReference type="ARBA" id="ARBA00022679"/>
    </source>
</evidence>
<evidence type="ECO:0000256" key="8">
    <source>
        <dbReference type="ARBA" id="ARBA00047931"/>
    </source>
</evidence>